<organism evidence="9 10">
    <name type="scientific">Litchfieldella qijiaojingensis</name>
    <dbReference type="NCBI Taxonomy" id="980347"/>
    <lineage>
        <taxon>Bacteria</taxon>
        <taxon>Pseudomonadati</taxon>
        <taxon>Pseudomonadota</taxon>
        <taxon>Gammaproteobacteria</taxon>
        <taxon>Oceanospirillales</taxon>
        <taxon>Halomonadaceae</taxon>
        <taxon>Litchfieldella</taxon>
    </lineage>
</organism>
<feature type="transmembrane region" description="Helical" evidence="8">
    <location>
        <begin position="71"/>
        <end position="95"/>
    </location>
</feature>
<comment type="similarity">
    <text evidence="2 8">Belongs to the alanine or glycine:cation symporter (AGCS) (TC 2.A.25) family.</text>
</comment>
<dbReference type="EMBL" id="BMXS01000001">
    <property type="protein sequence ID" value="GGX79561.1"/>
    <property type="molecule type" value="Genomic_DNA"/>
</dbReference>
<reference evidence="10" key="1">
    <citation type="journal article" date="2019" name="Int. J. Syst. Evol. Microbiol.">
        <title>The Global Catalogue of Microorganisms (GCM) 10K type strain sequencing project: providing services to taxonomists for standard genome sequencing and annotation.</title>
        <authorList>
            <consortium name="The Broad Institute Genomics Platform"/>
            <consortium name="The Broad Institute Genome Sequencing Center for Infectious Disease"/>
            <person name="Wu L."/>
            <person name="Ma J."/>
        </authorList>
    </citation>
    <scope>NUCLEOTIDE SEQUENCE [LARGE SCALE GENOMIC DNA]</scope>
    <source>
        <strain evidence="10">KCTC 22228</strain>
    </source>
</reference>
<evidence type="ECO:0000313" key="10">
    <source>
        <dbReference type="Proteomes" id="UP000653056"/>
    </source>
</evidence>
<evidence type="ECO:0000256" key="6">
    <source>
        <dbReference type="ARBA" id="ARBA00022989"/>
    </source>
</evidence>
<evidence type="ECO:0000256" key="8">
    <source>
        <dbReference type="RuleBase" id="RU363064"/>
    </source>
</evidence>
<dbReference type="PROSITE" id="PS00873">
    <property type="entry name" value="NA_ALANINE_SYMP"/>
    <property type="match status" value="1"/>
</dbReference>
<sequence length="458" mass="47930">METLTGVFTAINSVVWGPLMLILLLGVGLYLQIGLKLMPIRKLGMGFKLMFKGRVSAKDEEKEGEISPFNALMTALSATIGTGNIAGVATAIALGGPGAVFWMWITALVGMATKFAEAVLAVRYREVDEIGNHVGGPMFYIKNGLGSKWAWLGGAFALFGAVAAFGIGNTVQSNSVADALDASFGLPHWVTGVVIMVLAGAVILGGIKRIAKVAGKLVPIMGIAYVVAGIAVLIANASQIGDAFGMIFYFAFNPHAAVGGFAGAAVMAAIRFGVARGIFSNEAGLGSAPIAHAAAQTRNPVRQGLIAMLGTFIDTIIVCSITALVILTSTVWETGEAGASLTALSFEAALPGVGNHIVSIALAVFAFTTILGWSFYGEKCFEYLFGVRSIMLYRVLFVLAIPVGALAQLGLIWLMADTFNAMMAIPNLIALALLSPVVFQLARDFFDGKEVLPGEELR</sequence>
<dbReference type="PANTHER" id="PTHR30330">
    <property type="entry name" value="AGSS FAMILY TRANSPORTER, SODIUM-ALANINE"/>
    <property type="match status" value="1"/>
</dbReference>
<evidence type="ECO:0000256" key="2">
    <source>
        <dbReference type="ARBA" id="ARBA00009261"/>
    </source>
</evidence>
<feature type="transmembrane region" description="Helical" evidence="8">
    <location>
        <begin position="396"/>
        <end position="416"/>
    </location>
</feature>
<dbReference type="Proteomes" id="UP000653056">
    <property type="component" value="Unassembled WGS sequence"/>
</dbReference>
<feature type="transmembrane region" description="Helical" evidence="8">
    <location>
        <begin position="422"/>
        <end position="442"/>
    </location>
</feature>
<dbReference type="PANTHER" id="PTHR30330:SF3">
    <property type="entry name" value="TRANSCRIPTIONAL REGULATOR, LRP FAMILY"/>
    <property type="match status" value="1"/>
</dbReference>
<comment type="caution">
    <text evidence="9">The sequence shown here is derived from an EMBL/GenBank/DDBJ whole genome shotgun (WGS) entry which is preliminary data.</text>
</comment>
<name>A0ABQ2YC58_9GAMM</name>
<evidence type="ECO:0000256" key="7">
    <source>
        <dbReference type="ARBA" id="ARBA00023136"/>
    </source>
</evidence>
<dbReference type="Pfam" id="PF01235">
    <property type="entry name" value="Na_Ala_symp"/>
    <property type="match status" value="1"/>
</dbReference>
<comment type="subcellular location">
    <subcellularLocation>
        <location evidence="8">Cell inner membrane</location>
        <topology evidence="8">Multi-pass membrane protein</topology>
    </subcellularLocation>
    <subcellularLocation>
        <location evidence="1">Cell membrane</location>
        <topology evidence="1">Multi-pass membrane protein</topology>
    </subcellularLocation>
</comment>
<evidence type="ECO:0000256" key="1">
    <source>
        <dbReference type="ARBA" id="ARBA00004651"/>
    </source>
</evidence>
<accession>A0ABQ2YC58</accession>
<keyword evidence="3 8" id="KW-0813">Transport</keyword>
<keyword evidence="5 8" id="KW-0812">Transmembrane</keyword>
<feature type="transmembrane region" description="Helical" evidence="8">
    <location>
        <begin position="305"/>
        <end position="332"/>
    </location>
</feature>
<evidence type="ECO:0000256" key="3">
    <source>
        <dbReference type="ARBA" id="ARBA00022448"/>
    </source>
</evidence>
<feature type="transmembrane region" description="Helical" evidence="8">
    <location>
        <begin position="352"/>
        <end position="376"/>
    </location>
</feature>
<evidence type="ECO:0000256" key="4">
    <source>
        <dbReference type="ARBA" id="ARBA00022475"/>
    </source>
</evidence>
<dbReference type="RefSeq" id="WP_189465514.1">
    <property type="nucleotide sequence ID" value="NZ_BMXS01000001.1"/>
</dbReference>
<keyword evidence="6 8" id="KW-1133">Transmembrane helix</keyword>
<feature type="transmembrane region" description="Helical" evidence="8">
    <location>
        <begin position="149"/>
        <end position="168"/>
    </location>
</feature>
<dbReference type="PRINTS" id="PR00175">
    <property type="entry name" value="NAALASMPORT"/>
</dbReference>
<dbReference type="Gene3D" id="1.20.1740.10">
    <property type="entry name" value="Amino acid/polyamine transporter I"/>
    <property type="match status" value="1"/>
</dbReference>
<evidence type="ECO:0000313" key="9">
    <source>
        <dbReference type="EMBL" id="GGX79561.1"/>
    </source>
</evidence>
<dbReference type="NCBIfam" id="TIGR00835">
    <property type="entry name" value="agcS"/>
    <property type="match status" value="1"/>
</dbReference>
<dbReference type="InterPro" id="IPR001463">
    <property type="entry name" value="Na/Ala_symport"/>
</dbReference>
<keyword evidence="8" id="KW-0769">Symport</keyword>
<keyword evidence="10" id="KW-1185">Reference proteome</keyword>
<feature type="transmembrane region" description="Helical" evidence="8">
    <location>
        <begin position="188"/>
        <end position="205"/>
    </location>
</feature>
<feature type="transmembrane region" description="Helical" evidence="8">
    <location>
        <begin position="247"/>
        <end position="270"/>
    </location>
</feature>
<keyword evidence="4" id="KW-1003">Cell membrane</keyword>
<gene>
    <name evidence="9" type="ORF">GCM10007160_03570</name>
</gene>
<feature type="transmembrane region" description="Helical" evidence="8">
    <location>
        <begin position="15"/>
        <end position="35"/>
    </location>
</feature>
<evidence type="ECO:0000256" key="5">
    <source>
        <dbReference type="ARBA" id="ARBA00022692"/>
    </source>
</evidence>
<keyword evidence="7 8" id="KW-0472">Membrane</keyword>
<feature type="transmembrane region" description="Helical" evidence="8">
    <location>
        <begin position="217"/>
        <end position="235"/>
    </location>
</feature>
<keyword evidence="8" id="KW-0997">Cell inner membrane</keyword>
<proteinExistence type="inferred from homology"/>
<protein>
    <submittedName>
        <fullName evidence="9">Sodium:alanine symporter</fullName>
    </submittedName>
</protein>